<keyword evidence="6" id="KW-1185">Reference proteome</keyword>
<dbReference type="InterPro" id="IPR051052">
    <property type="entry name" value="Diverse_substrate_MTase"/>
</dbReference>
<organism evidence="5 6">
    <name type="scientific">Favolaschia claudopus</name>
    <dbReference type="NCBI Taxonomy" id="2862362"/>
    <lineage>
        <taxon>Eukaryota</taxon>
        <taxon>Fungi</taxon>
        <taxon>Dikarya</taxon>
        <taxon>Basidiomycota</taxon>
        <taxon>Agaricomycotina</taxon>
        <taxon>Agaricomycetes</taxon>
        <taxon>Agaricomycetidae</taxon>
        <taxon>Agaricales</taxon>
        <taxon>Marasmiineae</taxon>
        <taxon>Mycenaceae</taxon>
        <taxon>Favolaschia</taxon>
    </lineage>
</organism>
<dbReference type="Pfam" id="PF08241">
    <property type="entry name" value="Methyltransf_11"/>
    <property type="match status" value="1"/>
</dbReference>
<keyword evidence="2 5" id="KW-0489">Methyltransferase</keyword>
<dbReference type="InterPro" id="IPR013216">
    <property type="entry name" value="Methyltransf_11"/>
</dbReference>
<evidence type="ECO:0000256" key="3">
    <source>
        <dbReference type="ARBA" id="ARBA00022679"/>
    </source>
</evidence>
<keyword evidence="3" id="KW-0808">Transferase</keyword>
<evidence type="ECO:0000313" key="5">
    <source>
        <dbReference type="EMBL" id="KAK7025263.1"/>
    </source>
</evidence>
<evidence type="ECO:0000259" key="4">
    <source>
        <dbReference type="Pfam" id="PF08241"/>
    </source>
</evidence>
<dbReference type="PANTHER" id="PTHR44942:SF4">
    <property type="entry name" value="METHYLTRANSFERASE TYPE 11 DOMAIN-CONTAINING PROTEIN"/>
    <property type="match status" value="1"/>
</dbReference>
<evidence type="ECO:0000313" key="6">
    <source>
        <dbReference type="Proteomes" id="UP001362999"/>
    </source>
</evidence>
<dbReference type="InterPro" id="IPR029063">
    <property type="entry name" value="SAM-dependent_MTases_sf"/>
</dbReference>
<dbReference type="AlphaFoldDB" id="A0AAW0BFN5"/>
<name>A0AAW0BFN5_9AGAR</name>
<dbReference type="Gene3D" id="3.40.50.150">
    <property type="entry name" value="Vaccinia Virus protein VP39"/>
    <property type="match status" value="1"/>
</dbReference>
<dbReference type="GO" id="GO:0032259">
    <property type="term" value="P:methylation"/>
    <property type="evidence" value="ECO:0007669"/>
    <property type="project" value="UniProtKB-KW"/>
</dbReference>
<comment type="caution">
    <text evidence="5">The sequence shown here is derived from an EMBL/GenBank/DDBJ whole genome shotgun (WGS) entry which is preliminary data.</text>
</comment>
<gene>
    <name evidence="5" type="ORF">R3P38DRAFT_2953599</name>
</gene>
<comment type="similarity">
    <text evidence="1">Belongs to the methyltransferase superfamily.</text>
</comment>
<protein>
    <submittedName>
        <fullName evidence="5">S-adenosyl-L-methionine-dependent methyltransferase</fullName>
    </submittedName>
</protein>
<evidence type="ECO:0000256" key="2">
    <source>
        <dbReference type="ARBA" id="ARBA00022603"/>
    </source>
</evidence>
<accession>A0AAW0BFN5</accession>
<dbReference type="CDD" id="cd02440">
    <property type="entry name" value="AdoMet_MTases"/>
    <property type="match status" value="1"/>
</dbReference>
<dbReference type="SUPFAM" id="SSF53335">
    <property type="entry name" value="S-adenosyl-L-methionine-dependent methyltransferases"/>
    <property type="match status" value="1"/>
</dbReference>
<sequence length="543" mass="60643">MATFAKKSFDAAKYAVSRPTYPRALFESILSYHEQSLEIPGASAGWNHAVDLGCGTGQATSELLLPQREGEILQPGEEEPPLGFLRVTGIDPSPQMVGAATAHAASLGARGEALNFVQGPAENLKFLDDKSVDMVVAAQAAHWFDWERLWPELSRVLNYGGTVAFWVYSEFRLTKFPHLTPLITEYAQGTDPTTSIGPYWEPGRRILNNHLLDINAPSSGWDDVTRVFFTGDHYPELPEPHLEPIMRKTMTWGGAGLHGYLRTFSALNRYQESFPEDLQRSDGDIATRFLRSLMASAEIPEGPEGEAQEVEVEWPLALVVARKELDPKDPWRQRQTALYARVDATRQAWEDKASTLPAAATVEETSARLDEWVAVQKEVLDMVTEDMNTLPESVGPEYEHGRDRYLQTLDGHRATLSWQQSFKQSFDTAMQIALDTEKEIGKENCPAALARWLELMRERVKEVGGPLYQMDHEESEELSDAQIAELSDGQLASYEQAEALESIIRVAEELADAVPNEPISDLVRGLYTSASAEVTNQTEFRDE</sequence>
<dbReference type="Proteomes" id="UP001362999">
    <property type="component" value="Unassembled WGS sequence"/>
</dbReference>
<proteinExistence type="inferred from homology"/>
<evidence type="ECO:0000256" key="1">
    <source>
        <dbReference type="ARBA" id="ARBA00008361"/>
    </source>
</evidence>
<dbReference type="GO" id="GO:0008757">
    <property type="term" value="F:S-adenosylmethionine-dependent methyltransferase activity"/>
    <property type="evidence" value="ECO:0007669"/>
    <property type="project" value="InterPro"/>
</dbReference>
<reference evidence="5 6" key="1">
    <citation type="journal article" date="2024" name="J Genomics">
        <title>Draft genome sequencing and assembly of Favolaschia claudopus CIRM-BRFM 2984 isolated from oak limbs.</title>
        <authorList>
            <person name="Navarro D."/>
            <person name="Drula E."/>
            <person name="Chaduli D."/>
            <person name="Cazenave R."/>
            <person name="Ahrendt S."/>
            <person name="Wang J."/>
            <person name="Lipzen A."/>
            <person name="Daum C."/>
            <person name="Barry K."/>
            <person name="Grigoriev I.V."/>
            <person name="Favel A."/>
            <person name="Rosso M.N."/>
            <person name="Martin F."/>
        </authorList>
    </citation>
    <scope>NUCLEOTIDE SEQUENCE [LARGE SCALE GENOMIC DNA]</scope>
    <source>
        <strain evidence="5 6">CIRM-BRFM 2984</strain>
    </source>
</reference>
<dbReference type="PANTHER" id="PTHR44942">
    <property type="entry name" value="METHYLTRANSF_11 DOMAIN-CONTAINING PROTEIN"/>
    <property type="match status" value="1"/>
</dbReference>
<feature type="domain" description="Methyltransferase type 11" evidence="4">
    <location>
        <begin position="50"/>
        <end position="165"/>
    </location>
</feature>
<dbReference type="EMBL" id="JAWWNJ010000034">
    <property type="protein sequence ID" value="KAK7025263.1"/>
    <property type="molecule type" value="Genomic_DNA"/>
</dbReference>